<dbReference type="EMBL" id="GGFL01008685">
    <property type="protein sequence ID" value="MBW72863.1"/>
    <property type="molecule type" value="Transcribed_RNA"/>
</dbReference>
<protein>
    <submittedName>
        <fullName evidence="2">Putative secreted protein</fullName>
    </submittedName>
</protein>
<name>A0A2M4D5N6_ANODA</name>
<dbReference type="AlphaFoldDB" id="A0A2M4D5N6"/>
<keyword evidence="1" id="KW-0732">Signal</keyword>
<reference evidence="2" key="1">
    <citation type="submission" date="2018-01" db="EMBL/GenBank/DDBJ databases">
        <title>An insight into the sialome of Amazonian anophelines.</title>
        <authorList>
            <person name="Ribeiro J.M."/>
            <person name="Scarpassa V."/>
            <person name="Calvo E."/>
        </authorList>
    </citation>
    <scope>NUCLEOTIDE SEQUENCE</scope>
</reference>
<accession>A0A2M4D5N6</accession>
<sequence length="111" mass="12270">MLLFFTPRFLLLVVSLLFRPDCWVVLRMVGRRAAAGCCCSPVVSSSSSFFFSTDLPIRSLLSRLGDAWWLPLEGDTSLFEVPSDNTLSPMVAISRGRSSFCCILGALLRAF</sequence>
<evidence type="ECO:0000313" key="2">
    <source>
        <dbReference type="EMBL" id="MBW72863.1"/>
    </source>
</evidence>
<evidence type="ECO:0000256" key="1">
    <source>
        <dbReference type="SAM" id="SignalP"/>
    </source>
</evidence>
<organism evidence="2">
    <name type="scientific">Anopheles darlingi</name>
    <name type="common">Mosquito</name>
    <dbReference type="NCBI Taxonomy" id="43151"/>
    <lineage>
        <taxon>Eukaryota</taxon>
        <taxon>Metazoa</taxon>
        <taxon>Ecdysozoa</taxon>
        <taxon>Arthropoda</taxon>
        <taxon>Hexapoda</taxon>
        <taxon>Insecta</taxon>
        <taxon>Pterygota</taxon>
        <taxon>Neoptera</taxon>
        <taxon>Endopterygota</taxon>
        <taxon>Diptera</taxon>
        <taxon>Nematocera</taxon>
        <taxon>Culicoidea</taxon>
        <taxon>Culicidae</taxon>
        <taxon>Anophelinae</taxon>
        <taxon>Anopheles</taxon>
    </lineage>
</organism>
<proteinExistence type="predicted"/>
<feature type="signal peptide" evidence="1">
    <location>
        <begin position="1"/>
        <end position="24"/>
    </location>
</feature>
<feature type="chain" id="PRO_5014708072" evidence="1">
    <location>
        <begin position="25"/>
        <end position="111"/>
    </location>
</feature>